<protein>
    <submittedName>
        <fullName evidence="1">Uncharacterized protein</fullName>
    </submittedName>
</protein>
<evidence type="ECO:0000313" key="1">
    <source>
        <dbReference type="EMBL" id="GGF64223.1"/>
    </source>
</evidence>
<name>A0A917C216_9BACL</name>
<organism evidence="1 2">
    <name type="scientific">Paenibacillus albidus</name>
    <dbReference type="NCBI Taxonomy" id="2041023"/>
    <lineage>
        <taxon>Bacteria</taxon>
        <taxon>Bacillati</taxon>
        <taxon>Bacillota</taxon>
        <taxon>Bacilli</taxon>
        <taxon>Bacillales</taxon>
        <taxon>Paenibacillaceae</taxon>
        <taxon>Paenibacillus</taxon>
    </lineage>
</organism>
<dbReference type="Proteomes" id="UP000637643">
    <property type="component" value="Unassembled WGS sequence"/>
</dbReference>
<reference evidence="1" key="2">
    <citation type="submission" date="2020-09" db="EMBL/GenBank/DDBJ databases">
        <authorList>
            <person name="Sun Q."/>
            <person name="Zhou Y."/>
        </authorList>
    </citation>
    <scope>NUCLEOTIDE SEQUENCE</scope>
    <source>
        <strain evidence="1">CGMCC 1.16134</strain>
    </source>
</reference>
<dbReference type="AlphaFoldDB" id="A0A917C216"/>
<accession>A0A917C216</accession>
<evidence type="ECO:0000313" key="2">
    <source>
        <dbReference type="Proteomes" id="UP000637643"/>
    </source>
</evidence>
<comment type="caution">
    <text evidence="1">The sequence shown here is derived from an EMBL/GenBank/DDBJ whole genome shotgun (WGS) entry which is preliminary data.</text>
</comment>
<sequence>MNDNDEVSLANFLFPDVESDTDLAQSLGSVADSHKACRLQWIESEDSQDVLLRVHNDRIQVTYTPLTAASIPYELKQPEELVRMCRQLFRSFEPQESMTAVLPSLQLSKRLYLNLKRCTGAVTWNQLAARLSASSGDYEFSGEMAKVMKSCSMEGEIRLCTRSKSGWQYDYAAFIGHHASIWLLRMSVKANEDWLVAVPLSRGQLCAIITEWALHPAEVPNTE</sequence>
<dbReference type="EMBL" id="BMKR01000002">
    <property type="protein sequence ID" value="GGF64223.1"/>
    <property type="molecule type" value="Genomic_DNA"/>
</dbReference>
<proteinExistence type="predicted"/>
<keyword evidence="2" id="KW-1185">Reference proteome</keyword>
<dbReference type="RefSeq" id="WP_189022155.1">
    <property type="nucleotide sequence ID" value="NZ_BMKR01000002.1"/>
</dbReference>
<reference evidence="1" key="1">
    <citation type="journal article" date="2014" name="Int. J. Syst. Evol. Microbiol.">
        <title>Complete genome sequence of Corynebacterium casei LMG S-19264T (=DSM 44701T), isolated from a smear-ripened cheese.</title>
        <authorList>
            <consortium name="US DOE Joint Genome Institute (JGI-PGF)"/>
            <person name="Walter F."/>
            <person name="Albersmeier A."/>
            <person name="Kalinowski J."/>
            <person name="Ruckert C."/>
        </authorList>
    </citation>
    <scope>NUCLEOTIDE SEQUENCE</scope>
    <source>
        <strain evidence="1">CGMCC 1.16134</strain>
    </source>
</reference>
<gene>
    <name evidence="1" type="ORF">GCM10010912_06570</name>
</gene>